<accession>A0A3E0VQJ4</accession>
<dbReference type="Pfam" id="PF07690">
    <property type="entry name" value="MFS_1"/>
    <property type="match status" value="1"/>
</dbReference>
<dbReference type="SUPFAM" id="SSF103473">
    <property type="entry name" value="MFS general substrate transporter"/>
    <property type="match status" value="1"/>
</dbReference>
<sequence>MPSLPAHRRWSVQLFVLATVAAVAVSAIYLPQSMLTNIARDLGVTPGVASFTATAVQVGYAVGIFLLVPLSDRIQPRRQITVQLVLLAVALVATSVLPDIAGVIIGFFVVGVVANIAQLTIPAANRLAPAGRSGATTTALVGALLVGIFGGRIVASLLVDALGWRLVTVIFGGLMLLLIPLLRRALRTDVELSGIGTSYGALLASTLRLVSKSPPLVYSALTNFFSFAMFNSFWTVMVLHLTGPLYGWTVAQAGLFGLVGLAAGAATPFAGRFVDRFGALKVAGVTLVIALVGVITVVVDSSQGILFGFSMFVLTLGNQAAQSANQNRALQSNPQSPAQANTMFMVAVFLGGSLGALLGPIAFGLGGMTLVAVQAIVLLGLALGVWALAVRAQRARASGRAMPDPV</sequence>
<feature type="transmembrane region" description="Helical" evidence="5">
    <location>
        <begin position="161"/>
        <end position="182"/>
    </location>
</feature>
<gene>
    <name evidence="7" type="ORF">B7R22_15745</name>
</gene>
<feature type="transmembrane region" description="Helical" evidence="5">
    <location>
        <begin position="133"/>
        <end position="155"/>
    </location>
</feature>
<name>A0A3E0VQJ4_9MICO</name>
<feature type="transmembrane region" description="Helical" evidence="5">
    <location>
        <begin position="12"/>
        <end position="30"/>
    </location>
</feature>
<evidence type="ECO:0000256" key="4">
    <source>
        <dbReference type="ARBA" id="ARBA00023136"/>
    </source>
</evidence>
<dbReference type="Proteomes" id="UP000256541">
    <property type="component" value="Unassembled WGS sequence"/>
</dbReference>
<dbReference type="Gene3D" id="1.20.1250.20">
    <property type="entry name" value="MFS general substrate transporter like domains"/>
    <property type="match status" value="2"/>
</dbReference>
<feature type="transmembrane region" description="Helical" evidence="5">
    <location>
        <begin position="103"/>
        <end position="121"/>
    </location>
</feature>
<dbReference type="GO" id="GO:0005886">
    <property type="term" value="C:plasma membrane"/>
    <property type="evidence" value="ECO:0007669"/>
    <property type="project" value="UniProtKB-SubCell"/>
</dbReference>
<reference evidence="7 8" key="1">
    <citation type="submission" date="2017-04" db="EMBL/GenBank/DDBJ databases">
        <title>Comparative genome analysis of Subtercola boreus.</title>
        <authorList>
            <person name="Cho Y.-J."/>
            <person name="Cho A."/>
            <person name="Kim O.-S."/>
            <person name="Lee J.-I."/>
        </authorList>
    </citation>
    <scope>NUCLEOTIDE SEQUENCE [LARGE SCALE GENOMIC DNA]</scope>
    <source>
        <strain evidence="7 8">P27479</strain>
    </source>
</reference>
<dbReference type="PROSITE" id="PS50850">
    <property type="entry name" value="MFS"/>
    <property type="match status" value="1"/>
</dbReference>
<evidence type="ECO:0000259" key="6">
    <source>
        <dbReference type="PROSITE" id="PS50850"/>
    </source>
</evidence>
<feature type="transmembrane region" description="Helical" evidence="5">
    <location>
        <begin position="369"/>
        <end position="390"/>
    </location>
</feature>
<feature type="transmembrane region" description="Helical" evidence="5">
    <location>
        <begin position="245"/>
        <end position="266"/>
    </location>
</feature>
<dbReference type="InterPro" id="IPR020846">
    <property type="entry name" value="MFS_dom"/>
</dbReference>
<dbReference type="AlphaFoldDB" id="A0A3E0VQJ4"/>
<feature type="transmembrane region" description="Helical" evidence="5">
    <location>
        <begin position="278"/>
        <end position="299"/>
    </location>
</feature>
<comment type="subcellular location">
    <subcellularLocation>
        <location evidence="1">Cell membrane</location>
        <topology evidence="1">Multi-pass membrane protein</topology>
    </subcellularLocation>
</comment>
<proteinExistence type="predicted"/>
<protein>
    <submittedName>
        <fullName evidence="7">MFS transporter</fullName>
    </submittedName>
</protein>
<dbReference type="InterPro" id="IPR011701">
    <property type="entry name" value="MFS"/>
</dbReference>
<evidence type="ECO:0000256" key="1">
    <source>
        <dbReference type="ARBA" id="ARBA00004651"/>
    </source>
</evidence>
<dbReference type="PANTHER" id="PTHR42910">
    <property type="entry name" value="TRANSPORTER SCO4007-RELATED"/>
    <property type="match status" value="1"/>
</dbReference>
<evidence type="ECO:0000313" key="7">
    <source>
        <dbReference type="EMBL" id="RFA12264.1"/>
    </source>
</evidence>
<keyword evidence="4 5" id="KW-0472">Membrane</keyword>
<dbReference type="EMBL" id="NBXB01000042">
    <property type="protein sequence ID" value="RFA12264.1"/>
    <property type="molecule type" value="Genomic_DNA"/>
</dbReference>
<evidence type="ECO:0000256" key="2">
    <source>
        <dbReference type="ARBA" id="ARBA00022692"/>
    </source>
</evidence>
<dbReference type="InterPro" id="IPR036259">
    <property type="entry name" value="MFS_trans_sf"/>
</dbReference>
<dbReference type="OrthoDB" id="9815356at2"/>
<evidence type="ECO:0000256" key="3">
    <source>
        <dbReference type="ARBA" id="ARBA00022989"/>
    </source>
</evidence>
<dbReference type="PANTHER" id="PTHR42910:SF1">
    <property type="entry name" value="MAJOR FACILITATOR SUPERFAMILY (MFS) PROFILE DOMAIN-CONTAINING PROTEIN"/>
    <property type="match status" value="1"/>
</dbReference>
<evidence type="ECO:0000313" key="8">
    <source>
        <dbReference type="Proteomes" id="UP000256541"/>
    </source>
</evidence>
<feature type="domain" description="Major facilitator superfamily (MFS) profile" evidence="6">
    <location>
        <begin position="10"/>
        <end position="392"/>
    </location>
</feature>
<feature type="transmembrane region" description="Helical" evidence="5">
    <location>
        <begin position="342"/>
        <end position="363"/>
    </location>
</feature>
<dbReference type="GO" id="GO:0022857">
    <property type="term" value="F:transmembrane transporter activity"/>
    <property type="evidence" value="ECO:0007669"/>
    <property type="project" value="InterPro"/>
</dbReference>
<feature type="transmembrane region" description="Helical" evidence="5">
    <location>
        <begin position="305"/>
        <end position="321"/>
    </location>
</feature>
<feature type="transmembrane region" description="Helical" evidence="5">
    <location>
        <begin position="80"/>
        <end position="97"/>
    </location>
</feature>
<feature type="transmembrane region" description="Helical" evidence="5">
    <location>
        <begin position="50"/>
        <end position="68"/>
    </location>
</feature>
<feature type="transmembrane region" description="Helical" evidence="5">
    <location>
        <begin position="216"/>
        <end position="239"/>
    </location>
</feature>
<comment type="caution">
    <text evidence="7">The sequence shown here is derived from an EMBL/GenBank/DDBJ whole genome shotgun (WGS) entry which is preliminary data.</text>
</comment>
<evidence type="ECO:0000256" key="5">
    <source>
        <dbReference type="SAM" id="Phobius"/>
    </source>
</evidence>
<keyword evidence="2 5" id="KW-0812">Transmembrane</keyword>
<keyword evidence="3 5" id="KW-1133">Transmembrane helix</keyword>
<organism evidence="7 8">
    <name type="scientific">Subtercola boreus</name>
    <dbReference type="NCBI Taxonomy" id="120213"/>
    <lineage>
        <taxon>Bacteria</taxon>
        <taxon>Bacillati</taxon>
        <taxon>Actinomycetota</taxon>
        <taxon>Actinomycetes</taxon>
        <taxon>Micrococcales</taxon>
        <taxon>Microbacteriaceae</taxon>
        <taxon>Subtercola</taxon>
    </lineage>
</organism>